<organism evidence="2 3">
    <name type="scientific">Ktedonobacter robiniae</name>
    <dbReference type="NCBI Taxonomy" id="2778365"/>
    <lineage>
        <taxon>Bacteria</taxon>
        <taxon>Bacillati</taxon>
        <taxon>Chloroflexota</taxon>
        <taxon>Ktedonobacteria</taxon>
        <taxon>Ktedonobacterales</taxon>
        <taxon>Ktedonobacteraceae</taxon>
        <taxon>Ktedonobacter</taxon>
    </lineage>
</organism>
<dbReference type="EMBL" id="BNJG01000006">
    <property type="protein sequence ID" value="GHO60763.1"/>
    <property type="molecule type" value="Genomic_DNA"/>
</dbReference>
<dbReference type="CDD" id="cd02980">
    <property type="entry name" value="TRX_Fd_family"/>
    <property type="match status" value="1"/>
</dbReference>
<evidence type="ECO:0000313" key="3">
    <source>
        <dbReference type="Proteomes" id="UP000654345"/>
    </source>
</evidence>
<keyword evidence="1" id="KW-0472">Membrane</keyword>
<comment type="caution">
    <text evidence="2">The sequence shown here is derived from an EMBL/GenBank/DDBJ whole genome shotgun (WGS) entry which is preliminary data.</text>
</comment>
<dbReference type="SUPFAM" id="SSF52833">
    <property type="entry name" value="Thioredoxin-like"/>
    <property type="match status" value="1"/>
</dbReference>
<reference evidence="2 3" key="1">
    <citation type="journal article" date="2021" name="Int. J. Syst. Evol. Microbiol.">
        <title>Reticulibacter mediterranei gen. nov., sp. nov., within the new family Reticulibacteraceae fam. nov., and Ktedonospora formicarum gen. nov., sp. nov., Ktedonobacter robiniae sp. nov., Dictyobacter formicarum sp. nov. and Dictyobacter arantiisoli sp. nov., belonging to the class Ktedonobacteria.</title>
        <authorList>
            <person name="Yabe S."/>
            <person name="Zheng Y."/>
            <person name="Wang C.M."/>
            <person name="Sakai Y."/>
            <person name="Abe K."/>
            <person name="Yokota A."/>
            <person name="Donadio S."/>
            <person name="Cavaletti L."/>
            <person name="Monciardini P."/>
        </authorList>
    </citation>
    <scope>NUCLEOTIDE SEQUENCE [LARGE SCALE GENOMIC DNA]</scope>
    <source>
        <strain evidence="2 3">SOSP1-30</strain>
    </source>
</reference>
<dbReference type="InterPro" id="IPR036249">
    <property type="entry name" value="Thioredoxin-like_sf"/>
</dbReference>
<dbReference type="Proteomes" id="UP000654345">
    <property type="component" value="Unassembled WGS sequence"/>
</dbReference>
<accession>A0ABQ3V724</accession>
<evidence type="ECO:0000256" key="1">
    <source>
        <dbReference type="SAM" id="Phobius"/>
    </source>
</evidence>
<feature type="transmembrane region" description="Helical" evidence="1">
    <location>
        <begin position="68"/>
        <end position="87"/>
    </location>
</feature>
<gene>
    <name evidence="2" type="ORF">KSB_92380</name>
</gene>
<evidence type="ECO:0000313" key="2">
    <source>
        <dbReference type="EMBL" id="GHO60763.1"/>
    </source>
</evidence>
<dbReference type="Gene3D" id="3.40.30.10">
    <property type="entry name" value="Glutaredoxin"/>
    <property type="match status" value="1"/>
</dbReference>
<sequence>MERSMRVTSTPVVREDGKLIKVVQKRGQLFICAHGCCCGKTERGFAPVPEDLYHQEWERRKLRNKVHLTFSACLGPCSLANVALLIFDGTSTWFHSLNTHEQILALYEYIEARLLGDVPLPKDLQECIFDGFAPVEGDRSSLLPVE</sequence>
<proteinExistence type="predicted"/>
<keyword evidence="3" id="KW-1185">Reference proteome</keyword>
<evidence type="ECO:0008006" key="4">
    <source>
        <dbReference type="Google" id="ProtNLM"/>
    </source>
</evidence>
<keyword evidence="1" id="KW-0812">Transmembrane</keyword>
<name>A0ABQ3V724_9CHLR</name>
<keyword evidence="1" id="KW-1133">Transmembrane helix</keyword>
<protein>
    <recommendedName>
        <fullName evidence="4">Cobalt chelatase</fullName>
    </recommendedName>
</protein>